<name>A0A7W5FRS8_9BURK</name>
<protein>
    <recommendedName>
        <fullName evidence="2">TadE-like domain-containing protein</fullName>
    </recommendedName>
</protein>
<keyword evidence="1" id="KW-0812">Transmembrane</keyword>
<keyword evidence="1" id="KW-0472">Membrane</keyword>
<keyword evidence="4" id="KW-1185">Reference proteome</keyword>
<dbReference type="AlphaFoldDB" id="A0A7W5FRS8"/>
<dbReference type="RefSeq" id="WP_183439020.1">
    <property type="nucleotide sequence ID" value="NZ_JACHXD010000001.1"/>
</dbReference>
<feature type="transmembrane region" description="Helical" evidence="1">
    <location>
        <begin position="12"/>
        <end position="32"/>
    </location>
</feature>
<dbReference type="InterPro" id="IPR012495">
    <property type="entry name" value="TadE-like_dom"/>
</dbReference>
<evidence type="ECO:0000313" key="4">
    <source>
        <dbReference type="Proteomes" id="UP000541535"/>
    </source>
</evidence>
<dbReference type="EMBL" id="JACHXD010000001">
    <property type="protein sequence ID" value="MBB3117005.1"/>
    <property type="molecule type" value="Genomic_DNA"/>
</dbReference>
<evidence type="ECO:0000313" key="3">
    <source>
        <dbReference type="EMBL" id="MBB3117005.1"/>
    </source>
</evidence>
<evidence type="ECO:0000256" key="1">
    <source>
        <dbReference type="SAM" id="Phobius"/>
    </source>
</evidence>
<organism evidence="3 4">
    <name type="scientific">Pseudoduganella violacea</name>
    <dbReference type="NCBI Taxonomy" id="1715466"/>
    <lineage>
        <taxon>Bacteria</taxon>
        <taxon>Pseudomonadati</taxon>
        <taxon>Pseudomonadota</taxon>
        <taxon>Betaproteobacteria</taxon>
        <taxon>Burkholderiales</taxon>
        <taxon>Oxalobacteraceae</taxon>
        <taxon>Telluria group</taxon>
        <taxon>Pseudoduganella</taxon>
    </lineage>
</organism>
<keyword evidence="1" id="KW-1133">Transmembrane helix</keyword>
<feature type="domain" description="TadE-like" evidence="2">
    <location>
        <begin position="10"/>
        <end position="53"/>
    </location>
</feature>
<gene>
    <name evidence="3" type="ORF">FHS03_000024</name>
</gene>
<proteinExistence type="predicted"/>
<accession>A0A7W5FRS8</accession>
<reference evidence="3 4" key="1">
    <citation type="submission" date="2020-08" db="EMBL/GenBank/DDBJ databases">
        <title>Genomic Encyclopedia of Type Strains, Phase III (KMG-III): the genomes of soil and plant-associated and newly described type strains.</title>
        <authorList>
            <person name="Whitman W."/>
        </authorList>
    </citation>
    <scope>NUCLEOTIDE SEQUENCE [LARGE SCALE GENOMIC DNA]</scope>
    <source>
        <strain evidence="3 4">CECT 8897</strain>
    </source>
</reference>
<dbReference type="Proteomes" id="UP000541535">
    <property type="component" value="Unassembled WGS sequence"/>
</dbReference>
<evidence type="ECO:0000259" key="2">
    <source>
        <dbReference type="Pfam" id="PF07811"/>
    </source>
</evidence>
<dbReference type="Pfam" id="PF07811">
    <property type="entry name" value="TadE"/>
    <property type="match status" value="1"/>
</dbReference>
<sequence>MSAPRRKQGGVVAIELAIVLDLAVLLLLAVLLMGGRMMWHYTVLQRAAFDAARYMATMPRPELGNPLLAPTLAARASQLVLDAVGEAALDTRPGAGQISVRCDDLPCGGALPQRIGVTVQIQLSDPLFNLLGAGSITLSGSSVQPYVN</sequence>
<comment type="caution">
    <text evidence="3">The sequence shown here is derived from an EMBL/GenBank/DDBJ whole genome shotgun (WGS) entry which is preliminary data.</text>
</comment>